<reference evidence="4" key="1">
    <citation type="journal article" date="2015" name="Proc. Natl. Acad. Sci. U.S.A.">
        <title>Genome sequence of the Asian Tiger mosquito, Aedes albopictus, reveals insights into its biology, genetics, and evolution.</title>
        <authorList>
            <person name="Chen X.G."/>
            <person name="Jiang X."/>
            <person name="Gu J."/>
            <person name="Xu M."/>
            <person name="Wu Y."/>
            <person name="Deng Y."/>
            <person name="Zhang C."/>
            <person name="Bonizzoni M."/>
            <person name="Dermauw W."/>
            <person name="Vontas J."/>
            <person name="Armbruster P."/>
            <person name="Huang X."/>
            <person name="Yang Y."/>
            <person name="Zhang H."/>
            <person name="He W."/>
            <person name="Peng H."/>
            <person name="Liu Y."/>
            <person name="Wu K."/>
            <person name="Chen J."/>
            <person name="Lirakis M."/>
            <person name="Topalis P."/>
            <person name="Van Leeuwen T."/>
            <person name="Hall A.B."/>
            <person name="Jiang X."/>
            <person name="Thorpe C."/>
            <person name="Mueller R.L."/>
            <person name="Sun C."/>
            <person name="Waterhouse R.M."/>
            <person name="Yan G."/>
            <person name="Tu Z.J."/>
            <person name="Fang X."/>
            <person name="James A.A."/>
        </authorList>
    </citation>
    <scope>NUCLEOTIDE SEQUENCE [LARGE SCALE GENOMIC DNA]</scope>
    <source>
        <strain evidence="4">Foshan</strain>
    </source>
</reference>
<dbReference type="PANTHER" id="PTHR12290">
    <property type="entry name" value="CORNICHON-RELATED"/>
    <property type="match status" value="1"/>
</dbReference>
<dbReference type="GO" id="GO:0015937">
    <property type="term" value="P:coenzyme A biosynthetic process"/>
    <property type="evidence" value="ECO:0007669"/>
    <property type="project" value="UniProtKB-ARBA"/>
</dbReference>
<evidence type="ECO:0000313" key="3">
    <source>
        <dbReference type="EnsemblMetazoa" id="AALFPA23_016866.P24638"/>
    </source>
</evidence>
<sequence length="321" mass="36817">MSSSHWEEFYATHLPPNCFEDNRSLLKEFCDRHFKLESNIVLITSGGTTVPLEHNTVRFVDNFSAGNRGSASAEYFLDQGYAVIFMYRTKSLEPFSRHFTGQQLLDMLELHEEGMSTTITVKPDSVDVLAPILDKYKNAQETNRMLYITFTSVVDYMWLLRAACECLAAFERNALLYLAAAVSDFYVPQDEMPTHKIQSGHGAPTISLQLVPKMLAPLVSLWVPLAYVVSFKLETDENLLIAKSRESLNKYKHKLVIANILQTRKNRVVFVTQNKTYDVLLSKEQAHKGQEIEEQIVSDVVDRHQEFIREGEMQQLQQQQQ</sequence>
<dbReference type="Proteomes" id="UP000069940">
    <property type="component" value="Unassembled WGS sequence"/>
</dbReference>
<evidence type="ECO:0000256" key="1">
    <source>
        <dbReference type="ARBA" id="ARBA00005703"/>
    </source>
</evidence>
<dbReference type="InterPro" id="IPR007085">
    <property type="entry name" value="DNA/pantothenate-metab_flavo_C"/>
</dbReference>
<dbReference type="Gene3D" id="3.40.50.10300">
    <property type="entry name" value="CoaB-like"/>
    <property type="match status" value="1"/>
</dbReference>
<dbReference type="EnsemblMetazoa" id="AALFPA23_016866.R24634">
    <property type="protein sequence ID" value="AALFPA23_016866.P24634"/>
    <property type="gene ID" value="AALFPA23_016866"/>
</dbReference>
<dbReference type="EnsemblMetazoa" id="AALFPA23_016866.R24636">
    <property type="protein sequence ID" value="AALFPA23_016866.P24636"/>
    <property type="gene ID" value="AALFPA23_016866"/>
</dbReference>
<dbReference type="InterPro" id="IPR035929">
    <property type="entry name" value="CoaB-like_sf"/>
</dbReference>
<protein>
    <recommendedName>
        <fullName evidence="2">DNA/pantothenate metabolism flavoprotein C-terminal domain-containing protein</fullName>
    </recommendedName>
</protein>
<feature type="domain" description="DNA/pantothenate metabolism flavoprotein C-terminal" evidence="2">
    <location>
        <begin position="165"/>
        <end position="291"/>
    </location>
</feature>
<keyword evidence="4" id="KW-1185">Reference proteome</keyword>
<proteinExistence type="inferred from homology"/>
<dbReference type="EnsemblMetazoa" id="AALFPA23_016866.R24633">
    <property type="protein sequence ID" value="AALFPA23_016866.P24633"/>
    <property type="gene ID" value="AALFPA23_016866"/>
</dbReference>
<evidence type="ECO:0000259" key="2">
    <source>
        <dbReference type="Pfam" id="PF04127"/>
    </source>
</evidence>
<dbReference type="Pfam" id="PF04127">
    <property type="entry name" value="DFP"/>
    <property type="match status" value="2"/>
</dbReference>
<evidence type="ECO:0000313" key="4">
    <source>
        <dbReference type="Proteomes" id="UP000069940"/>
    </source>
</evidence>
<reference evidence="3" key="2">
    <citation type="submission" date="2025-05" db="UniProtKB">
        <authorList>
            <consortium name="EnsemblMetazoa"/>
        </authorList>
    </citation>
    <scope>IDENTIFICATION</scope>
    <source>
        <strain evidence="3">Foshan</strain>
    </source>
</reference>
<dbReference type="AlphaFoldDB" id="A0A182H7W7"/>
<organism evidence="3 4">
    <name type="scientific">Aedes albopictus</name>
    <name type="common">Asian tiger mosquito</name>
    <name type="synonym">Stegomyia albopicta</name>
    <dbReference type="NCBI Taxonomy" id="7160"/>
    <lineage>
        <taxon>Eukaryota</taxon>
        <taxon>Metazoa</taxon>
        <taxon>Ecdysozoa</taxon>
        <taxon>Arthropoda</taxon>
        <taxon>Hexapoda</taxon>
        <taxon>Insecta</taxon>
        <taxon>Pterygota</taxon>
        <taxon>Neoptera</taxon>
        <taxon>Endopterygota</taxon>
        <taxon>Diptera</taxon>
        <taxon>Nematocera</taxon>
        <taxon>Culicoidea</taxon>
        <taxon>Culicidae</taxon>
        <taxon>Culicinae</taxon>
        <taxon>Aedini</taxon>
        <taxon>Aedes</taxon>
        <taxon>Stegomyia</taxon>
    </lineage>
</organism>
<dbReference type="EnsemblMetazoa" id="AALFPA23_016866.R24635">
    <property type="protein sequence ID" value="AALFPA23_016866.P24635"/>
    <property type="gene ID" value="AALFPA23_016866"/>
</dbReference>
<dbReference type="GO" id="GO:0003824">
    <property type="term" value="F:catalytic activity"/>
    <property type="evidence" value="ECO:0007669"/>
    <property type="project" value="UniProtKB-ARBA"/>
</dbReference>
<dbReference type="EnsemblMetazoa" id="AALFPA23_016866.R24638">
    <property type="protein sequence ID" value="AALFPA23_016866.P24638"/>
    <property type="gene ID" value="AALFPA23_016866"/>
</dbReference>
<comment type="similarity">
    <text evidence="1">Belongs to the PPC synthetase family.</text>
</comment>
<dbReference type="EnsemblMetazoa" id="AALFPA23_016866.R24639">
    <property type="protein sequence ID" value="AALFPA23_016866.P24639"/>
    <property type="gene ID" value="AALFPA23_016866"/>
</dbReference>
<dbReference type="EnsemblMetazoa" id="AALFPA23_016866.R24637">
    <property type="protein sequence ID" value="AALFPA23_016866.P24637"/>
    <property type="gene ID" value="AALFPA23_016866"/>
</dbReference>
<dbReference type="SUPFAM" id="SSF102645">
    <property type="entry name" value="CoaB-like"/>
    <property type="match status" value="1"/>
</dbReference>
<accession>A0A182H7W7</accession>
<feature type="domain" description="DNA/pantothenate metabolism flavoprotein C-terminal" evidence="2">
    <location>
        <begin position="38"/>
        <end position="93"/>
    </location>
</feature>
<name>A0A182H7W7_AEDAL</name>